<keyword evidence="4" id="KW-1185">Reference proteome</keyword>
<dbReference type="EMBL" id="JBFSOO010000003">
    <property type="protein sequence ID" value="MEZ6852759.1"/>
    <property type="molecule type" value="Genomic_DNA"/>
</dbReference>
<gene>
    <name evidence="3" type="ORF">AB2Z07_04310</name>
</gene>
<dbReference type="Gene3D" id="3.40.50.12370">
    <property type="match status" value="1"/>
</dbReference>
<dbReference type="PANTHER" id="PTHR46268:SF6">
    <property type="entry name" value="UNIVERSAL STRESS PROTEIN UP12"/>
    <property type="match status" value="1"/>
</dbReference>
<dbReference type="InterPro" id="IPR006016">
    <property type="entry name" value="UspA"/>
</dbReference>
<organism evidence="3 4">
    <name type="scientific">Halodesulfovibrio aestuarii</name>
    <dbReference type="NCBI Taxonomy" id="126333"/>
    <lineage>
        <taxon>Bacteria</taxon>
        <taxon>Pseudomonadati</taxon>
        <taxon>Thermodesulfobacteriota</taxon>
        <taxon>Desulfovibrionia</taxon>
        <taxon>Desulfovibrionales</taxon>
        <taxon>Desulfovibrionaceae</taxon>
        <taxon>Halodesulfovibrio</taxon>
    </lineage>
</organism>
<dbReference type="CDD" id="cd00293">
    <property type="entry name" value="USP-like"/>
    <property type="match status" value="1"/>
</dbReference>
<dbReference type="PANTHER" id="PTHR46268">
    <property type="entry name" value="STRESS RESPONSE PROTEIN NHAX"/>
    <property type="match status" value="1"/>
</dbReference>
<evidence type="ECO:0000259" key="2">
    <source>
        <dbReference type="Pfam" id="PF00582"/>
    </source>
</evidence>
<dbReference type="RefSeq" id="WP_027362165.1">
    <property type="nucleotide sequence ID" value="NZ_JBFSOO010000003.1"/>
</dbReference>
<evidence type="ECO:0000256" key="1">
    <source>
        <dbReference type="ARBA" id="ARBA00008791"/>
    </source>
</evidence>
<sequence length="285" mass="31364">MERHLLLAVGTHPHATSGLNFVSDFLTKKDNFKLTLLTIYAAYDEDSAVALTAHIAEKKALAVLNEVRKTLEARGYNHKKITLRPVPVQGSRARTLMQEINKGQFDAVVLSRRERILTLEDLLDTSVCTELLKTEKKEAIPPFWLCRQLTEKKKGVLLCTDGSNPSMRIAEYTGSLLQEIPEQDVCVLHITDPAKADRSDAESVVQQTVEKLTAAGLDQSRITSKILEGRGAARIIIEQATEGDFAVVAMGTAGAGHKTFSQLFTGSVARSVFKELTEAVLWASF</sequence>
<comment type="caution">
    <text evidence="3">The sequence shown here is derived from an EMBL/GenBank/DDBJ whole genome shotgun (WGS) entry which is preliminary data.</text>
</comment>
<feature type="domain" description="UspA" evidence="2">
    <location>
        <begin position="156"/>
        <end position="280"/>
    </location>
</feature>
<feature type="domain" description="UspA" evidence="2">
    <location>
        <begin position="3"/>
        <end position="133"/>
    </location>
</feature>
<evidence type="ECO:0000313" key="4">
    <source>
        <dbReference type="Proteomes" id="UP001568358"/>
    </source>
</evidence>
<reference evidence="3 4" key="1">
    <citation type="submission" date="2024-07" db="EMBL/GenBank/DDBJ databases">
        <title>Active virus-host system and metabolic interactions in a Lokiarchaeon culture.</title>
        <authorList>
            <person name="Ponce Toledo R.I."/>
            <person name="Rodrigues Oliveira T."/>
            <person name="Schleper C."/>
        </authorList>
    </citation>
    <scope>NUCLEOTIDE SEQUENCE [LARGE SCALE GENOMIC DNA]</scope>
    <source>
        <strain evidence="3 4">B35</strain>
    </source>
</reference>
<dbReference type="Pfam" id="PF00582">
    <property type="entry name" value="Usp"/>
    <property type="match status" value="2"/>
</dbReference>
<comment type="similarity">
    <text evidence="1">Belongs to the universal stress protein A family.</text>
</comment>
<evidence type="ECO:0000313" key="3">
    <source>
        <dbReference type="EMBL" id="MEZ6852759.1"/>
    </source>
</evidence>
<dbReference type="SUPFAM" id="SSF52402">
    <property type="entry name" value="Adenine nucleotide alpha hydrolases-like"/>
    <property type="match status" value="2"/>
</dbReference>
<name>A0ABV4JPS9_9BACT</name>
<proteinExistence type="inferred from homology"/>
<protein>
    <submittedName>
        <fullName evidence="3">Universal stress protein</fullName>
    </submittedName>
</protein>
<dbReference type="Proteomes" id="UP001568358">
    <property type="component" value="Unassembled WGS sequence"/>
</dbReference>
<accession>A0ABV4JPS9</accession>